<keyword evidence="1" id="KW-0472">Membrane</keyword>
<dbReference type="EMBL" id="DS989848">
    <property type="protein sequence ID" value="EDX75891.1"/>
    <property type="molecule type" value="Genomic_DNA"/>
</dbReference>
<dbReference type="HOGENOM" id="CLU_2300990_0_0_3"/>
<evidence type="ECO:0000313" key="3">
    <source>
        <dbReference type="Proteomes" id="UP000003835"/>
    </source>
</evidence>
<reference evidence="2 3" key="1">
    <citation type="submission" date="2008-07" db="EMBL/GenBank/DDBJ databases">
        <authorList>
            <person name="Tandeau de Marsac N."/>
            <person name="Ferriera S."/>
            <person name="Johnson J."/>
            <person name="Kravitz S."/>
            <person name="Beeson K."/>
            <person name="Sutton G."/>
            <person name="Rogers Y.-H."/>
            <person name="Friedman R."/>
            <person name="Frazier M."/>
            <person name="Venter J.C."/>
        </authorList>
    </citation>
    <scope>NUCLEOTIDE SEQUENCE [LARGE SCALE GENOMIC DNA]</scope>
    <source>
        <strain evidence="2 3">PCC 7420</strain>
    </source>
</reference>
<keyword evidence="3" id="KW-1185">Reference proteome</keyword>
<evidence type="ECO:0000256" key="1">
    <source>
        <dbReference type="SAM" id="Phobius"/>
    </source>
</evidence>
<feature type="transmembrane region" description="Helical" evidence="1">
    <location>
        <begin position="63"/>
        <end position="80"/>
    </location>
</feature>
<name>B4VQN3_9CYAN</name>
<evidence type="ECO:0000313" key="2">
    <source>
        <dbReference type="EMBL" id="EDX75891.1"/>
    </source>
</evidence>
<proteinExistence type="predicted"/>
<dbReference type="AlphaFoldDB" id="B4VQN3"/>
<organism evidence="2 3">
    <name type="scientific">Coleofasciculus chthonoplastes PCC 7420</name>
    <dbReference type="NCBI Taxonomy" id="118168"/>
    <lineage>
        <taxon>Bacteria</taxon>
        <taxon>Bacillati</taxon>
        <taxon>Cyanobacteriota</taxon>
        <taxon>Cyanophyceae</taxon>
        <taxon>Coleofasciculales</taxon>
        <taxon>Coleofasciculaceae</taxon>
        <taxon>Coleofasciculus</taxon>
    </lineage>
</organism>
<dbReference type="Proteomes" id="UP000003835">
    <property type="component" value="Unassembled WGS sequence"/>
</dbReference>
<gene>
    <name evidence="2" type="ORF">MC7420_6546</name>
</gene>
<keyword evidence="1" id="KW-0812">Transmembrane</keyword>
<keyword evidence="1" id="KW-1133">Transmembrane helix</keyword>
<sequence>MKSPTSKTWKKKLWLLAEFLIPNLIGWLFKSNLEPGVSLCFLLWNWLMDEQTQSDERQRRKSWLTFLILSGMVLAISFSQPSPPVDWQTPVTFPSRQSTL</sequence>
<protein>
    <submittedName>
        <fullName evidence="2">Uncharacterized protein</fullName>
    </submittedName>
</protein>
<dbReference type="RefSeq" id="WP_006101029.1">
    <property type="nucleotide sequence ID" value="NZ_DS989848.1"/>
</dbReference>
<accession>B4VQN3</accession>